<dbReference type="Gene3D" id="1.10.357.10">
    <property type="entry name" value="Tetracycline Repressor, domain 2"/>
    <property type="match status" value="1"/>
</dbReference>
<dbReference type="PANTHER" id="PTHR30055">
    <property type="entry name" value="HTH-TYPE TRANSCRIPTIONAL REGULATOR RUTR"/>
    <property type="match status" value="1"/>
</dbReference>
<evidence type="ECO:0000313" key="7">
    <source>
        <dbReference type="EMBL" id="CTP83692.1"/>
    </source>
</evidence>
<dbReference type="InterPro" id="IPR039536">
    <property type="entry name" value="TetR_C_Proteobacteria"/>
</dbReference>
<dbReference type="PROSITE" id="PS50977">
    <property type="entry name" value="HTH_TETR_2"/>
    <property type="match status" value="1"/>
</dbReference>
<dbReference type="PANTHER" id="PTHR30055:SF234">
    <property type="entry name" value="HTH-TYPE TRANSCRIPTIONAL REGULATOR BETI"/>
    <property type="match status" value="1"/>
</dbReference>
<dbReference type="EMBL" id="CXOI01000012">
    <property type="protein sequence ID" value="CTP83692.1"/>
    <property type="molecule type" value="Genomic_DNA"/>
</dbReference>
<proteinExistence type="predicted"/>
<feature type="DNA-binding region" description="H-T-H motif" evidence="4">
    <location>
        <begin position="57"/>
        <end position="76"/>
    </location>
</feature>
<dbReference type="GO" id="GO:0000976">
    <property type="term" value="F:transcription cis-regulatory region binding"/>
    <property type="evidence" value="ECO:0007669"/>
    <property type="project" value="TreeGrafter"/>
</dbReference>
<sequence>MKDRTIARATPPRPVSAATETGVVAPAGRQRGRPALARPRLLRAARELLLEHGLEVSLEQIALHAGLTRQSLYNHFSSKADLVMQVFEALNEELQAQLENIGDAASQDLPRTLQQIALTVQAHLYAPSSLRLHRLLVQASAQMPDLLQSMHQRRTGRLRQRLSDLLQRLDARGDVRVASPTLAASAFIGAAIGYAYPGAMLNGQAPDRDSQQALAAEVVTTFLAAWRYRAAAPR</sequence>
<dbReference type="SUPFAM" id="SSF46689">
    <property type="entry name" value="Homeodomain-like"/>
    <property type="match status" value="1"/>
</dbReference>
<accession>A0A0K2ZFH0</accession>
<evidence type="ECO:0000256" key="3">
    <source>
        <dbReference type="ARBA" id="ARBA00023163"/>
    </source>
</evidence>
<dbReference type="AlphaFoldDB" id="A0A0K2ZFH0"/>
<dbReference type="GO" id="GO:0003700">
    <property type="term" value="F:DNA-binding transcription factor activity"/>
    <property type="evidence" value="ECO:0007669"/>
    <property type="project" value="TreeGrafter"/>
</dbReference>
<dbReference type="Pfam" id="PF14246">
    <property type="entry name" value="TetR_C_7"/>
    <property type="match status" value="1"/>
</dbReference>
<dbReference type="Pfam" id="PF00440">
    <property type="entry name" value="TetR_N"/>
    <property type="match status" value="1"/>
</dbReference>
<evidence type="ECO:0000256" key="2">
    <source>
        <dbReference type="ARBA" id="ARBA00023125"/>
    </source>
</evidence>
<keyword evidence="8" id="KW-1185">Reference proteome</keyword>
<evidence type="ECO:0000259" key="6">
    <source>
        <dbReference type="PROSITE" id="PS50977"/>
    </source>
</evidence>
<organism evidence="7 8">
    <name type="scientific">Xanthomonas graminis pv. arrhenatheri LMG 727</name>
    <dbReference type="NCBI Taxonomy" id="1195923"/>
    <lineage>
        <taxon>Bacteria</taxon>
        <taxon>Pseudomonadati</taxon>
        <taxon>Pseudomonadota</taxon>
        <taxon>Gammaproteobacteria</taxon>
        <taxon>Lysobacterales</taxon>
        <taxon>Lysobacteraceae</taxon>
        <taxon>Xanthomonas</taxon>
        <taxon>Xanthomonas translucens group</taxon>
        <taxon>Xanthomonas graminis</taxon>
    </lineage>
</organism>
<evidence type="ECO:0000313" key="8">
    <source>
        <dbReference type="Proteomes" id="UP000046187"/>
    </source>
</evidence>
<gene>
    <name evidence="7" type="ORF">XTALMG727_0713</name>
</gene>
<protein>
    <submittedName>
        <fullName evidence="7">TetR family transcriptional regulator</fullName>
    </submittedName>
</protein>
<name>A0A0K2ZFH0_9XANT</name>
<evidence type="ECO:0000256" key="1">
    <source>
        <dbReference type="ARBA" id="ARBA00023015"/>
    </source>
</evidence>
<evidence type="ECO:0000256" key="4">
    <source>
        <dbReference type="PROSITE-ProRule" id="PRU00335"/>
    </source>
</evidence>
<keyword evidence="2 4" id="KW-0238">DNA-binding</keyword>
<dbReference type="SUPFAM" id="SSF48498">
    <property type="entry name" value="Tetracyclin repressor-like, C-terminal domain"/>
    <property type="match status" value="1"/>
</dbReference>
<evidence type="ECO:0000256" key="5">
    <source>
        <dbReference type="SAM" id="MobiDB-lite"/>
    </source>
</evidence>
<dbReference type="InterPro" id="IPR009057">
    <property type="entry name" value="Homeodomain-like_sf"/>
</dbReference>
<dbReference type="InterPro" id="IPR036271">
    <property type="entry name" value="Tet_transcr_reg_TetR-rel_C_sf"/>
</dbReference>
<feature type="domain" description="HTH tetR-type" evidence="6">
    <location>
        <begin position="35"/>
        <end position="94"/>
    </location>
</feature>
<keyword evidence="3" id="KW-0804">Transcription</keyword>
<reference evidence="8" key="1">
    <citation type="submission" date="2015-07" db="EMBL/GenBank/DDBJ databases">
        <authorList>
            <person name="Wibberg D."/>
        </authorList>
    </citation>
    <scope>NUCLEOTIDE SEQUENCE [LARGE SCALE GENOMIC DNA]</scope>
</reference>
<keyword evidence="1" id="KW-0805">Transcription regulation</keyword>
<dbReference type="Proteomes" id="UP000046187">
    <property type="component" value="Unassembled WGS sequence"/>
</dbReference>
<dbReference type="InterPro" id="IPR001647">
    <property type="entry name" value="HTH_TetR"/>
</dbReference>
<feature type="region of interest" description="Disordered" evidence="5">
    <location>
        <begin position="1"/>
        <end position="20"/>
    </location>
</feature>
<dbReference type="PRINTS" id="PR00455">
    <property type="entry name" value="HTHTETR"/>
</dbReference>
<dbReference type="InterPro" id="IPR050109">
    <property type="entry name" value="HTH-type_TetR-like_transc_reg"/>
</dbReference>